<dbReference type="Pfam" id="PF13174">
    <property type="entry name" value="TPR_6"/>
    <property type="match status" value="1"/>
</dbReference>
<dbReference type="Proteomes" id="UP000319848">
    <property type="component" value="Unassembled WGS sequence"/>
</dbReference>
<organism evidence="1 2">
    <name type="scientific">Flavobacterium cauense R2A-7</name>
    <dbReference type="NCBI Taxonomy" id="1341154"/>
    <lineage>
        <taxon>Bacteria</taxon>
        <taxon>Pseudomonadati</taxon>
        <taxon>Bacteroidota</taxon>
        <taxon>Flavobacteriia</taxon>
        <taxon>Flavobacteriales</taxon>
        <taxon>Flavobacteriaceae</taxon>
        <taxon>Flavobacterium</taxon>
    </lineage>
</organism>
<dbReference type="OrthoDB" id="667219at2"/>
<protein>
    <submittedName>
        <fullName evidence="1">Tetratricopeptide repeat protein</fullName>
    </submittedName>
</protein>
<name>V6RV90_9FLAO</name>
<dbReference type="EMBL" id="VLKQ01000017">
    <property type="protein sequence ID" value="TWI08106.1"/>
    <property type="molecule type" value="Genomic_DNA"/>
</dbReference>
<keyword evidence="2" id="KW-1185">Reference proteome</keyword>
<evidence type="ECO:0000313" key="2">
    <source>
        <dbReference type="Proteomes" id="UP000319848"/>
    </source>
</evidence>
<dbReference type="InterPro" id="IPR019734">
    <property type="entry name" value="TPR_rpt"/>
</dbReference>
<comment type="caution">
    <text evidence="1">The sequence shown here is derived from an EMBL/GenBank/DDBJ whole genome shotgun (WGS) entry which is preliminary data.</text>
</comment>
<evidence type="ECO:0000313" key="1">
    <source>
        <dbReference type="EMBL" id="TWI08106.1"/>
    </source>
</evidence>
<dbReference type="AlphaFoldDB" id="V6RV90"/>
<dbReference type="Gene3D" id="1.25.40.10">
    <property type="entry name" value="Tetratricopeptide repeat domain"/>
    <property type="match status" value="1"/>
</dbReference>
<dbReference type="SUPFAM" id="SSF48452">
    <property type="entry name" value="TPR-like"/>
    <property type="match status" value="1"/>
</dbReference>
<dbReference type="STRING" id="1341154.FCR2A7T_29740"/>
<dbReference type="RefSeq" id="WP_023572043.1">
    <property type="nucleotide sequence ID" value="NZ_AVBI01000026.1"/>
</dbReference>
<dbReference type="SMART" id="SM00028">
    <property type="entry name" value="TPR"/>
    <property type="match status" value="2"/>
</dbReference>
<sequence length="180" mass="21074">MKKILIILTTFIPLLSFSQNDNDKIIYERAKTLQFVHYETDLMQMMLSGDTIEANIANKIFDQFQKLAINEYDKIIQEFPKSELLLDALYNKAEAQYNLGLNKEAKATFEKVILNNPQKGKSLIYLAFIALEEKKYSDALKYIEQRKKLTPKFFCGNEYQTEENQMKYIEEKCKIGLSKN</sequence>
<accession>V6RV90</accession>
<proteinExistence type="predicted"/>
<gene>
    <name evidence="1" type="ORF">IP98_02863</name>
</gene>
<dbReference type="InterPro" id="IPR011990">
    <property type="entry name" value="TPR-like_helical_dom_sf"/>
</dbReference>
<reference evidence="1 2" key="1">
    <citation type="journal article" date="2015" name="Stand. Genomic Sci.">
        <title>Genomic Encyclopedia of Bacterial and Archaeal Type Strains, Phase III: the genomes of soil and plant-associated and newly described type strains.</title>
        <authorList>
            <person name="Whitman W.B."/>
            <person name="Woyke T."/>
            <person name="Klenk H.P."/>
            <person name="Zhou Y."/>
            <person name="Lilburn T.G."/>
            <person name="Beck B.J."/>
            <person name="De Vos P."/>
            <person name="Vandamme P."/>
            <person name="Eisen J.A."/>
            <person name="Garrity G."/>
            <person name="Hugenholtz P."/>
            <person name="Kyrpides N.C."/>
        </authorList>
    </citation>
    <scope>NUCLEOTIDE SEQUENCE [LARGE SCALE GENOMIC DNA]</scope>
    <source>
        <strain evidence="1 2">CGMCC 1.7270</strain>
    </source>
</reference>